<dbReference type="CDD" id="cd00293">
    <property type="entry name" value="USP-like"/>
    <property type="match status" value="1"/>
</dbReference>
<evidence type="ECO:0000313" key="3">
    <source>
        <dbReference type="EMBL" id="NNG23482.1"/>
    </source>
</evidence>
<dbReference type="PANTHER" id="PTHR46268:SF15">
    <property type="entry name" value="UNIVERSAL STRESS PROTEIN HP_0031"/>
    <property type="match status" value="1"/>
</dbReference>
<evidence type="ECO:0000313" key="4">
    <source>
        <dbReference type="Proteomes" id="UP000533905"/>
    </source>
</evidence>
<dbReference type="SUPFAM" id="SSF52402">
    <property type="entry name" value="Adenine nucleotide alpha hydrolases-like"/>
    <property type="match status" value="2"/>
</dbReference>
<dbReference type="AlphaFoldDB" id="A0A7Y2JYT5"/>
<dbReference type="RefSeq" id="WP_171084079.1">
    <property type="nucleotide sequence ID" value="NZ_JABAIV010000003.1"/>
</dbReference>
<dbReference type="InterPro" id="IPR006015">
    <property type="entry name" value="Universal_stress_UspA"/>
</dbReference>
<comment type="similarity">
    <text evidence="1">Belongs to the universal stress protein A family.</text>
</comment>
<gene>
    <name evidence="3" type="ORF">HGB41_10800</name>
</gene>
<comment type="caution">
    <text evidence="3">The sequence shown here is derived from an EMBL/GenBank/DDBJ whole genome shotgun (WGS) entry which is preliminary data.</text>
</comment>
<dbReference type="PRINTS" id="PR01438">
    <property type="entry name" value="UNVRSLSTRESS"/>
</dbReference>
<sequence length="274" mass="29131">MYKTIVVHVDDSPSMDTRLQAAAWLANAHEAHLVGSAATGLSWPAFVLLAGSMRLAPREDFDAMRKAAHTSLQGFATQARRLGVQSHEERMIEDEQRLALLLQSRYADLVVLSQDAGESATSRGLPQYLVLHGPRPVLVVPPAYDGATIADSVVVGWDGSVPAIRAIQAALPILVRASTVILALVNSDRESGLHGDEPGADMALFLARHGVRVDVVNERTQAAAGDALLDIARAGGAGLLVAGAFGHSRYREILLGGVTRVLLERAPMPVLLAH</sequence>
<protein>
    <submittedName>
        <fullName evidence="3">Universal stress protein</fullName>
    </submittedName>
</protein>
<proteinExistence type="inferred from homology"/>
<dbReference type="PANTHER" id="PTHR46268">
    <property type="entry name" value="STRESS RESPONSE PROTEIN NHAX"/>
    <property type="match status" value="1"/>
</dbReference>
<dbReference type="Proteomes" id="UP000533905">
    <property type="component" value="Unassembled WGS sequence"/>
</dbReference>
<organism evidence="3 4">
    <name type="scientific">Telluria aromaticivorans</name>
    <dbReference type="NCBI Taxonomy" id="2725995"/>
    <lineage>
        <taxon>Bacteria</taxon>
        <taxon>Pseudomonadati</taxon>
        <taxon>Pseudomonadota</taxon>
        <taxon>Betaproteobacteria</taxon>
        <taxon>Burkholderiales</taxon>
        <taxon>Oxalobacteraceae</taxon>
        <taxon>Telluria group</taxon>
        <taxon>Telluria</taxon>
    </lineage>
</organism>
<dbReference type="Pfam" id="PF00582">
    <property type="entry name" value="Usp"/>
    <property type="match status" value="2"/>
</dbReference>
<keyword evidence="4" id="KW-1185">Reference proteome</keyword>
<dbReference type="EMBL" id="JABAIV010000003">
    <property type="protein sequence ID" value="NNG23482.1"/>
    <property type="molecule type" value="Genomic_DNA"/>
</dbReference>
<dbReference type="Gene3D" id="3.40.50.12370">
    <property type="match status" value="1"/>
</dbReference>
<feature type="domain" description="UspA" evidence="2">
    <location>
        <begin position="1"/>
        <end position="141"/>
    </location>
</feature>
<reference evidence="3 4" key="1">
    <citation type="submission" date="2020-04" db="EMBL/GenBank/DDBJ databases">
        <title>Massilia sp. nov., a cold adapted bacteria isolated from Arctic soil.</title>
        <authorList>
            <person name="Son J."/>
            <person name="Ka J.-O."/>
        </authorList>
    </citation>
    <scope>NUCLEOTIDE SEQUENCE [LARGE SCALE GENOMIC DNA]</scope>
    <source>
        <strain evidence="3 4">ML15P13</strain>
    </source>
</reference>
<feature type="domain" description="UspA" evidence="2">
    <location>
        <begin position="152"/>
        <end position="273"/>
    </location>
</feature>
<accession>A0A7Y2JYT5</accession>
<dbReference type="InterPro" id="IPR006016">
    <property type="entry name" value="UspA"/>
</dbReference>
<evidence type="ECO:0000259" key="2">
    <source>
        <dbReference type="Pfam" id="PF00582"/>
    </source>
</evidence>
<evidence type="ECO:0000256" key="1">
    <source>
        <dbReference type="ARBA" id="ARBA00008791"/>
    </source>
</evidence>
<name>A0A7Y2JYT5_9BURK</name>